<keyword evidence="3" id="KW-1185">Reference proteome</keyword>
<evidence type="ECO:0000256" key="1">
    <source>
        <dbReference type="SAM" id="MobiDB-lite"/>
    </source>
</evidence>
<gene>
    <name evidence="2" type="ORF">PIB30_029263</name>
</gene>
<feature type="compositionally biased region" description="Pro residues" evidence="1">
    <location>
        <begin position="56"/>
        <end position="68"/>
    </location>
</feature>
<proteinExistence type="predicted"/>
<dbReference type="Proteomes" id="UP001341840">
    <property type="component" value="Unassembled WGS sequence"/>
</dbReference>
<comment type="caution">
    <text evidence="2">The sequence shown here is derived from an EMBL/GenBank/DDBJ whole genome shotgun (WGS) entry which is preliminary data.</text>
</comment>
<name>A0ABU6UB39_9FABA</name>
<reference evidence="2 3" key="1">
    <citation type="journal article" date="2023" name="Plants (Basel)">
        <title>Bridging the Gap: Combining Genomics and Transcriptomics Approaches to Understand Stylosanthes scabra, an Orphan Legume from the Brazilian Caatinga.</title>
        <authorList>
            <person name="Ferreira-Neto J.R.C."/>
            <person name="da Silva M.D."/>
            <person name="Binneck E."/>
            <person name="de Melo N.F."/>
            <person name="da Silva R.H."/>
            <person name="de Melo A.L.T.M."/>
            <person name="Pandolfi V."/>
            <person name="Bustamante F.O."/>
            <person name="Brasileiro-Vidal A.C."/>
            <person name="Benko-Iseppon A.M."/>
        </authorList>
    </citation>
    <scope>NUCLEOTIDE SEQUENCE [LARGE SCALE GENOMIC DNA]</scope>
    <source>
        <tissue evidence="2">Leaves</tissue>
    </source>
</reference>
<evidence type="ECO:0000313" key="3">
    <source>
        <dbReference type="Proteomes" id="UP001341840"/>
    </source>
</evidence>
<feature type="region of interest" description="Disordered" evidence="1">
    <location>
        <begin position="49"/>
        <end position="78"/>
    </location>
</feature>
<accession>A0ABU6UB39</accession>
<sequence>MALLCLLQPVSSVAQRKEHCGSSQSCTATPSTRQSETLLPLRFEFSPPFSIRPRHSPSPPPLPMPPPSSSTCNQPPAPSCSVRDMVVIAIARRLGDSAQLLN</sequence>
<protein>
    <submittedName>
        <fullName evidence="2">Uncharacterized protein</fullName>
    </submittedName>
</protein>
<evidence type="ECO:0000313" key="2">
    <source>
        <dbReference type="EMBL" id="MED6158069.1"/>
    </source>
</evidence>
<organism evidence="2 3">
    <name type="scientific">Stylosanthes scabra</name>
    <dbReference type="NCBI Taxonomy" id="79078"/>
    <lineage>
        <taxon>Eukaryota</taxon>
        <taxon>Viridiplantae</taxon>
        <taxon>Streptophyta</taxon>
        <taxon>Embryophyta</taxon>
        <taxon>Tracheophyta</taxon>
        <taxon>Spermatophyta</taxon>
        <taxon>Magnoliopsida</taxon>
        <taxon>eudicotyledons</taxon>
        <taxon>Gunneridae</taxon>
        <taxon>Pentapetalae</taxon>
        <taxon>rosids</taxon>
        <taxon>fabids</taxon>
        <taxon>Fabales</taxon>
        <taxon>Fabaceae</taxon>
        <taxon>Papilionoideae</taxon>
        <taxon>50 kb inversion clade</taxon>
        <taxon>dalbergioids sensu lato</taxon>
        <taxon>Dalbergieae</taxon>
        <taxon>Pterocarpus clade</taxon>
        <taxon>Stylosanthes</taxon>
    </lineage>
</organism>
<dbReference type="EMBL" id="JASCZI010120947">
    <property type="protein sequence ID" value="MED6158069.1"/>
    <property type="molecule type" value="Genomic_DNA"/>
</dbReference>